<feature type="domain" description="DUF7882" evidence="1">
    <location>
        <begin position="1"/>
        <end position="95"/>
    </location>
</feature>
<comment type="caution">
    <text evidence="2">The sequence shown here is derived from an EMBL/GenBank/DDBJ whole genome shotgun (WGS) entry which is preliminary data.</text>
</comment>
<protein>
    <recommendedName>
        <fullName evidence="1">DUF7882 domain-containing protein</fullName>
    </recommendedName>
</protein>
<sequence>MGKLIYGAPGVEVPLDDRALLHLRVVVLAKLRRDEKFALSWEDDETGRSHTIWLHPAIPLQFVLDTAANTALNRHWIEQLTSVANSGSGLRLLPEPLPEAATVA</sequence>
<evidence type="ECO:0000313" key="3">
    <source>
        <dbReference type="Proteomes" id="UP000256486"/>
    </source>
</evidence>
<dbReference type="InterPro" id="IPR057204">
    <property type="entry name" value="DUF7882"/>
</dbReference>
<evidence type="ECO:0000259" key="1">
    <source>
        <dbReference type="Pfam" id="PF25355"/>
    </source>
</evidence>
<organism evidence="2 3">
    <name type="scientific">Subtercola boreus</name>
    <dbReference type="NCBI Taxonomy" id="120213"/>
    <lineage>
        <taxon>Bacteria</taxon>
        <taxon>Bacillati</taxon>
        <taxon>Actinomycetota</taxon>
        <taxon>Actinomycetes</taxon>
        <taxon>Micrococcales</taxon>
        <taxon>Microbacteriaceae</taxon>
        <taxon>Subtercola</taxon>
    </lineage>
</organism>
<gene>
    <name evidence="2" type="ORF">B7R54_04720</name>
</gene>
<dbReference type="RefSeq" id="WP_116414012.1">
    <property type="nucleotide sequence ID" value="NZ_NBWZ01000001.1"/>
</dbReference>
<accession>A0A3E0VG20</accession>
<name>A0A3E0VG20_9MICO</name>
<reference evidence="2 3" key="1">
    <citation type="submission" date="2017-04" db="EMBL/GenBank/DDBJ databases">
        <title>Comparative genome analysis of Subtercola boreus.</title>
        <authorList>
            <person name="Cho Y.-J."/>
            <person name="Cho A."/>
            <person name="Kim O.-S."/>
            <person name="Lee J.-I."/>
        </authorList>
    </citation>
    <scope>NUCLEOTIDE SEQUENCE [LARGE SCALE GENOMIC DNA]</scope>
    <source>
        <strain evidence="2 3">K300</strain>
    </source>
</reference>
<dbReference type="Pfam" id="PF25355">
    <property type="entry name" value="DUF7882"/>
    <property type="match status" value="1"/>
</dbReference>
<dbReference type="OrthoDB" id="5123855at2"/>
<proteinExistence type="predicted"/>
<keyword evidence="3" id="KW-1185">Reference proteome</keyword>
<dbReference type="Proteomes" id="UP000256486">
    <property type="component" value="Unassembled WGS sequence"/>
</dbReference>
<dbReference type="AlphaFoldDB" id="A0A3E0VG20"/>
<evidence type="ECO:0000313" key="2">
    <source>
        <dbReference type="EMBL" id="RFA08609.1"/>
    </source>
</evidence>
<dbReference type="EMBL" id="NBWZ01000001">
    <property type="protein sequence ID" value="RFA08609.1"/>
    <property type="molecule type" value="Genomic_DNA"/>
</dbReference>